<dbReference type="SUPFAM" id="SSF51182">
    <property type="entry name" value="RmlC-like cupins"/>
    <property type="match status" value="1"/>
</dbReference>
<comment type="caution">
    <text evidence="5">The sequence shown here is derived from an EMBL/GenBank/DDBJ whole genome shotgun (WGS) entry which is preliminary data.</text>
</comment>
<feature type="domain" description="HTH araC/xylS-type" evidence="4">
    <location>
        <begin position="184"/>
        <end position="282"/>
    </location>
</feature>
<evidence type="ECO:0000256" key="3">
    <source>
        <dbReference type="ARBA" id="ARBA00023163"/>
    </source>
</evidence>
<proteinExistence type="predicted"/>
<keyword evidence="2" id="KW-0238">DNA-binding</keyword>
<dbReference type="EMBL" id="JASJOS010000001">
    <property type="protein sequence ID" value="MDJ1479201.1"/>
    <property type="molecule type" value="Genomic_DNA"/>
</dbReference>
<keyword evidence="1" id="KW-0805">Transcription regulation</keyword>
<dbReference type="InterPro" id="IPR014710">
    <property type="entry name" value="RmlC-like_jellyroll"/>
</dbReference>
<dbReference type="GO" id="GO:0043565">
    <property type="term" value="F:sequence-specific DNA binding"/>
    <property type="evidence" value="ECO:0007669"/>
    <property type="project" value="InterPro"/>
</dbReference>
<protein>
    <submittedName>
        <fullName evidence="5">Helix-turn-helix domain-containing protein</fullName>
    </submittedName>
</protein>
<dbReference type="InterPro" id="IPR011051">
    <property type="entry name" value="RmlC_Cupin_sf"/>
</dbReference>
<dbReference type="Pfam" id="PF12833">
    <property type="entry name" value="HTH_18"/>
    <property type="match status" value="1"/>
</dbReference>
<dbReference type="InterPro" id="IPR018060">
    <property type="entry name" value="HTH_AraC"/>
</dbReference>
<evidence type="ECO:0000313" key="5">
    <source>
        <dbReference type="EMBL" id="MDJ1479201.1"/>
    </source>
</evidence>
<dbReference type="InterPro" id="IPR020449">
    <property type="entry name" value="Tscrpt_reg_AraC-type_HTH"/>
</dbReference>
<dbReference type="GO" id="GO:0003700">
    <property type="term" value="F:DNA-binding transcription factor activity"/>
    <property type="evidence" value="ECO:0007669"/>
    <property type="project" value="InterPro"/>
</dbReference>
<dbReference type="PROSITE" id="PS01124">
    <property type="entry name" value="HTH_ARAC_FAMILY_2"/>
    <property type="match status" value="1"/>
</dbReference>
<dbReference type="PANTHER" id="PTHR43280:SF32">
    <property type="entry name" value="TRANSCRIPTIONAL REGULATORY PROTEIN"/>
    <property type="match status" value="1"/>
</dbReference>
<dbReference type="Gene3D" id="2.60.120.10">
    <property type="entry name" value="Jelly Rolls"/>
    <property type="match status" value="1"/>
</dbReference>
<sequence>MQPEEESDLLLQPDFTKFFMVKVESMFQRMKLPIPPTKAVAHSLLYLTEGEATMTIGSELYTIRAGECLVVAAGQIFSFSNPDVNKGYLCHFPDDFIVGRFSRKDLLKDFEFLRVWGNPRIQLDSQVSDYVHFLCKRIFTEYIGHGLNRVDILQPYFIALLCELNRSYQPVFSSIHTAALSLTHEFRELLFVHLKTMQLVTDYASLLNISPNHLNKAVKLITGKSPSRWIDEAIVLEAKALLSQSDLSVNEVAAEVGLLDASYFSRLFKRYAGMAPGQFRKMIEKSCN</sequence>
<evidence type="ECO:0000259" key="4">
    <source>
        <dbReference type="PROSITE" id="PS01124"/>
    </source>
</evidence>
<dbReference type="InterPro" id="IPR009057">
    <property type="entry name" value="Homeodomain-like_sf"/>
</dbReference>
<accession>A0AAE3QLN0</accession>
<dbReference type="PANTHER" id="PTHR43280">
    <property type="entry name" value="ARAC-FAMILY TRANSCRIPTIONAL REGULATOR"/>
    <property type="match status" value="1"/>
</dbReference>
<dbReference type="SMART" id="SM00342">
    <property type="entry name" value="HTH_ARAC"/>
    <property type="match status" value="1"/>
</dbReference>
<evidence type="ECO:0000256" key="1">
    <source>
        <dbReference type="ARBA" id="ARBA00023015"/>
    </source>
</evidence>
<organism evidence="5 6">
    <name type="scientific">Xanthocytophaga flava</name>
    <dbReference type="NCBI Taxonomy" id="3048013"/>
    <lineage>
        <taxon>Bacteria</taxon>
        <taxon>Pseudomonadati</taxon>
        <taxon>Bacteroidota</taxon>
        <taxon>Cytophagia</taxon>
        <taxon>Cytophagales</taxon>
        <taxon>Rhodocytophagaceae</taxon>
        <taxon>Xanthocytophaga</taxon>
    </lineage>
</organism>
<dbReference type="PRINTS" id="PR00032">
    <property type="entry name" value="HTHARAC"/>
</dbReference>
<dbReference type="RefSeq" id="WP_313975186.1">
    <property type="nucleotide sequence ID" value="NZ_JASJOS010000001.1"/>
</dbReference>
<dbReference type="Gene3D" id="1.10.10.60">
    <property type="entry name" value="Homeodomain-like"/>
    <property type="match status" value="1"/>
</dbReference>
<reference evidence="5" key="1">
    <citation type="submission" date="2023-05" db="EMBL/GenBank/DDBJ databases">
        <authorList>
            <person name="Zhang X."/>
        </authorList>
    </citation>
    <scope>NUCLEOTIDE SEQUENCE</scope>
    <source>
        <strain evidence="5">YF14B1</strain>
    </source>
</reference>
<evidence type="ECO:0000256" key="2">
    <source>
        <dbReference type="ARBA" id="ARBA00023125"/>
    </source>
</evidence>
<evidence type="ECO:0000313" key="6">
    <source>
        <dbReference type="Proteomes" id="UP001241110"/>
    </source>
</evidence>
<dbReference type="Proteomes" id="UP001241110">
    <property type="component" value="Unassembled WGS sequence"/>
</dbReference>
<name>A0AAE3QLN0_9BACT</name>
<gene>
    <name evidence="5" type="ORF">QNI16_01820</name>
</gene>
<dbReference type="AlphaFoldDB" id="A0AAE3QLN0"/>
<keyword evidence="3" id="KW-0804">Transcription</keyword>
<dbReference type="SUPFAM" id="SSF46689">
    <property type="entry name" value="Homeodomain-like"/>
    <property type="match status" value="1"/>
</dbReference>